<evidence type="ECO:0000256" key="7">
    <source>
        <dbReference type="ARBA" id="ARBA00023242"/>
    </source>
</evidence>
<evidence type="ECO:0000256" key="4">
    <source>
        <dbReference type="ARBA" id="ARBA00022722"/>
    </source>
</evidence>
<keyword evidence="5" id="KW-0479">Metal-binding</keyword>
<dbReference type="OrthoDB" id="3246760at2759"/>
<keyword evidence="7" id="KW-0539">Nucleus</keyword>
<dbReference type="AlphaFoldDB" id="A0A9Q3K8H9"/>
<evidence type="ECO:0000256" key="3">
    <source>
        <dbReference type="ARBA" id="ARBA00006958"/>
    </source>
</evidence>
<dbReference type="GO" id="GO:0046872">
    <property type="term" value="F:metal ion binding"/>
    <property type="evidence" value="ECO:0007669"/>
    <property type="project" value="UniProtKB-KW"/>
</dbReference>
<dbReference type="GO" id="GO:0016787">
    <property type="term" value="F:hydrolase activity"/>
    <property type="evidence" value="ECO:0007669"/>
    <property type="project" value="UniProtKB-KW"/>
</dbReference>
<comment type="subcellular location">
    <subcellularLocation>
        <location evidence="2">Nucleus</location>
    </subcellularLocation>
</comment>
<name>A0A9Q3K8H9_9BASI</name>
<dbReference type="GO" id="GO:0004518">
    <property type="term" value="F:nuclease activity"/>
    <property type="evidence" value="ECO:0007669"/>
    <property type="project" value="UniProtKB-KW"/>
</dbReference>
<accession>A0A9Q3K8H9</accession>
<reference evidence="9" key="1">
    <citation type="submission" date="2021-03" db="EMBL/GenBank/DDBJ databases">
        <title>Draft genome sequence of rust myrtle Austropuccinia psidii MF-1, a brazilian biotype.</title>
        <authorList>
            <person name="Quecine M.C."/>
            <person name="Pachon D.M.R."/>
            <person name="Bonatelli M.L."/>
            <person name="Correr F.H."/>
            <person name="Franceschini L.M."/>
            <person name="Leite T.F."/>
            <person name="Margarido G.R.A."/>
            <person name="Almeida C.A."/>
            <person name="Ferrarezi J.A."/>
            <person name="Labate C.A."/>
        </authorList>
    </citation>
    <scope>NUCLEOTIDE SEQUENCE</scope>
    <source>
        <strain evidence="9">MF-1</strain>
    </source>
</reference>
<comment type="cofactor">
    <cofactor evidence="1">
        <name>a divalent metal cation</name>
        <dbReference type="ChEBI" id="CHEBI:60240"/>
    </cofactor>
</comment>
<evidence type="ECO:0000256" key="5">
    <source>
        <dbReference type="ARBA" id="ARBA00022723"/>
    </source>
</evidence>
<keyword evidence="10" id="KW-1185">Reference proteome</keyword>
<comment type="caution">
    <text evidence="9">The sequence shown here is derived from an EMBL/GenBank/DDBJ whole genome shotgun (WGS) entry which is preliminary data.</text>
</comment>
<dbReference type="InterPro" id="IPR027806">
    <property type="entry name" value="HARBI1_dom"/>
</dbReference>
<keyword evidence="4" id="KW-0540">Nuclease</keyword>
<keyword evidence="6" id="KW-0378">Hydrolase</keyword>
<dbReference type="InterPro" id="IPR045249">
    <property type="entry name" value="HARBI1-like"/>
</dbReference>
<evidence type="ECO:0000313" key="10">
    <source>
        <dbReference type="Proteomes" id="UP000765509"/>
    </source>
</evidence>
<dbReference type="Proteomes" id="UP000765509">
    <property type="component" value="Unassembled WGS sequence"/>
</dbReference>
<feature type="domain" description="DDE Tnp4" evidence="8">
    <location>
        <begin position="91"/>
        <end position="243"/>
    </location>
</feature>
<sequence>MFRYLAGLQVYSSLEEYNLATLLGMRDNDFKQVVRITQDGFLYIYNLIQNSCNGNGASLGWIARSYGISQGRIEISTSMELEGFPGCIGFLDGTTIPLFQRSGWDGEVYYDCKKRYSLNVQIVCDNFKRITDLLSGWPGSCAHSTRYKRMGLYLRPCNFFSPGQYLLTDSAYPLSLHCIPCYKGAAAESRYNRLFNFYLSQSQVRIEHCIGILKARWALLQNLRLACNQASDMIHINKWIYVCSAA</sequence>
<evidence type="ECO:0000256" key="6">
    <source>
        <dbReference type="ARBA" id="ARBA00022801"/>
    </source>
</evidence>
<proteinExistence type="inferred from homology"/>
<evidence type="ECO:0000313" key="9">
    <source>
        <dbReference type="EMBL" id="MBW0576780.1"/>
    </source>
</evidence>
<evidence type="ECO:0000259" key="8">
    <source>
        <dbReference type="Pfam" id="PF13359"/>
    </source>
</evidence>
<dbReference type="Pfam" id="PF13359">
    <property type="entry name" value="DDE_Tnp_4"/>
    <property type="match status" value="1"/>
</dbReference>
<gene>
    <name evidence="9" type="ORF">O181_116495</name>
</gene>
<dbReference type="PANTHER" id="PTHR22930:SF85">
    <property type="entry name" value="GH03217P-RELATED"/>
    <property type="match status" value="1"/>
</dbReference>
<evidence type="ECO:0000256" key="1">
    <source>
        <dbReference type="ARBA" id="ARBA00001968"/>
    </source>
</evidence>
<protein>
    <recommendedName>
        <fullName evidence="8">DDE Tnp4 domain-containing protein</fullName>
    </recommendedName>
</protein>
<dbReference type="GO" id="GO:0005634">
    <property type="term" value="C:nucleus"/>
    <property type="evidence" value="ECO:0007669"/>
    <property type="project" value="UniProtKB-SubCell"/>
</dbReference>
<comment type="similarity">
    <text evidence="3">Belongs to the HARBI1 family.</text>
</comment>
<organism evidence="9 10">
    <name type="scientific">Austropuccinia psidii MF-1</name>
    <dbReference type="NCBI Taxonomy" id="1389203"/>
    <lineage>
        <taxon>Eukaryota</taxon>
        <taxon>Fungi</taxon>
        <taxon>Dikarya</taxon>
        <taxon>Basidiomycota</taxon>
        <taxon>Pucciniomycotina</taxon>
        <taxon>Pucciniomycetes</taxon>
        <taxon>Pucciniales</taxon>
        <taxon>Sphaerophragmiaceae</taxon>
        <taxon>Austropuccinia</taxon>
    </lineage>
</organism>
<dbReference type="EMBL" id="AVOT02099137">
    <property type="protein sequence ID" value="MBW0576780.1"/>
    <property type="molecule type" value="Genomic_DNA"/>
</dbReference>
<dbReference type="PANTHER" id="PTHR22930">
    <property type="match status" value="1"/>
</dbReference>
<evidence type="ECO:0000256" key="2">
    <source>
        <dbReference type="ARBA" id="ARBA00004123"/>
    </source>
</evidence>